<comment type="caution">
    <text evidence="2">The sequence shown here is derived from an EMBL/GenBank/DDBJ whole genome shotgun (WGS) entry which is preliminary data.</text>
</comment>
<dbReference type="AlphaFoldDB" id="A0A2W0CJD2"/>
<dbReference type="Proteomes" id="UP000247459">
    <property type="component" value="Unassembled WGS sequence"/>
</dbReference>
<dbReference type="RefSeq" id="WP_110757189.1">
    <property type="nucleotide sequence ID" value="NZ_PRLG01000011.1"/>
</dbReference>
<feature type="domain" description="Xylose isomerase-like TIM barrel" evidence="1">
    <location>
        <begin position="21"/>
        <end position="249"/>
    </location>
</feature>
<reference evidence="2 3" key="1">
    <citation type="submission" date="2018-01" db="EMBL/GenBank/DDBJ databases">
        <title>Genome sequence of the PGP bacterium Paenibacillus illinoisensis E3.</title>
        <authorList>
            <person name="Rolli E."/>
            <person name="Marasco R."/>
            <person name="Bessem C."/>
            <person name="Michoud G."/>
            <person name="Gaiarsa S."/>
            <person name="Borin S."/>
            <person name="Daffonchio D."/>
        </authorList>
    </citation>
    <scope>NUCLEOTIDE SEQUENCE [LARGE SCALE GENOMIC DNA]</scope>
    <source>
        <strain evidence="2 3">E3</strain>
    </source>
</reference>
<dbReference type="Gene3D" id="3.20.20.150">
    <property type="entry name" value="Divalent-metal-dependent TIM barrel enzymes"/>
    <property type="match status" value="1"/>
</dbReference>
<accession>A0A2W0CJD2</accession>
<dbReference type="GO" id="GO:0016853">
    <property type="term" value="F:isomerase activity"/>
    <property type="evidence" value="ECO:0007669"/>
    <property type="project" value="UniProtKB-KW"/>
</dbReference>
<dbReference type="InterPro" id="IPR050312">
    <property type="entry name" value="IolE/XylAMocC-like"/>
</dbReference>
<dbReference type="PANTHER" id="PTHR12110">
    <property type="entry name" value="HYDROXYPYRUVATE ISOMERASE"/>
    <property type="match status" value="1"/>
</dbReference>
<organism evidence="2 3">
    <name type="scientific">Paenibacillus illinoisensis</name>
    <dbReference type="NCBI Taxonomy" id="59845"/>
    <lineage>
        <taxon>Bacteria</taxon>
        <taxon>Bacillati</taxon>
        <taxon>Bacillota</taxon>
        <taxon>Bacilli</taxon>
        <taxon>Bacillales</taxon>
        <taxon>Paenibacillaceae</taxon>
        <taxon>Paenibacillus</taxon>
    </lineage>
</organism>
<protein>
    <submittedName>
        <fullName evidence="2">Xylose isomerase</fullName>
        <ecNumber evidence="2">5.3.99.-</ecNumber>
    </submittedName>
</protein>
<gene>
    <name evidence="2" type="ORF">PIL02S_01460</name>
</gene>
<dbReference type="InterPro" id="IPR013022">
    <property type="entry name" value="Xyl_isomerase-like_TIM-brl"/>
</dbReference>
<evidence type="ECO:0000259" key="1">
    <source>
        <dbReference type="Pfam" id="PF01261"/>
    </source>
</evidence>
<evidence type="ECO:0000313" key="2">
    <source>
        <dbReference type="EMBL" id="PYY30182.1"/>
    </source>
</evidence>
<sequence length="275" mass="30440">MIRGLTKAGLGKIESDEQFITNAAKYGFQSVDLNPLSLVQQYGKEQAAHLLESNNIIIGSSDFTVDWRNSEEQFREGLKSLVEMAEASASLNCFNCCTYVLPSTDLPAASFMAAATRRLRLCADILGAYGIRLGLEFVGPHHLRTQWKNPFIWSVEDTLGWIETIHAPNVGLLVDSYHWHTLGLRMEEVLQLKKEQIVHVHINDASNLPIEELLDNERLYPGEGVIDLTGFLKNLEAVGYTGVVAQEVLAPASTLDSSELFAKSKAGFDQVFATL</sequence>
<dbReference type="OrthoDB" id="9782626at2"/>
<dbReference type="EMBL" id="PRLG01000011">
    <property type="protein sequence ID" value="PYY30182.1"/>
    <property type="molecule type" value="Genomic_DNA"/>
</dbReference>
<dbReference type="EC" id="5.3.99.-" evidence="2"/>
<evidence type="ECO:0000313" key="3">
    <source>
        <dbReference type="Proteomes" id="UP000247459"/>
    </source>
</evidence>
<dbReference type="SUPFAM" id="SSF51658">
    <property type="entry name" value="Xylose isomerase-like"/>
    <property type="match status" value="1"/>
</dbReference>
<dbReference type="PANTHER" id="PTHR12110:SF21">
    <property type="entry name" value="XYLOSE ISOMERASE-LIKE TIM BARREL DOMAIN-CONTAINING PROTEIN"/>
    <property type="match status" value="1"/>
</dbReference>
<dbReference type="InterPro" id="IPR036237">
    <property type="entry name" value="Xyl_isomerase-like_sf"/>
</dbReference>
<keyword evidence="2" id="KW-0413">Isomerase</keyword>
<proteinExistence type="predicted"/>
<name>A0A2W0CJD2_9BACL</name>
<dbReference type="Pfam" id="PF01261">
    <property type="entry name" value="AP_endonuc_2"/>
    <property type="match status" value="1"/>
</dbReference>